<keyword evidence="1" id="KW-1133">Transmembrane helix</keyword>
<dbReference type="AlphaFoldDB" id="A0A846J3I5"/>
<keyword evidence="1" id="KW-0812">Transmembrane</keyword>
<comment type="caution">
    <text evidence="2">The sequence shown here is derived from an EMBL/GenBank/DDBJ whole genome shotgun (WGS) entry which is preliminary data.</text>
</comment>
<keyword evidence="1" id="KW-0472">Membrane</keyword>
<organism evidence="2 3">
    <name type="scientific">Clostridium botulinum</name>
    <dbReference type="NCBI Taxonomy" id="1491"/>
    <lineage>
        <taxon>Bacteria</taxon>
        <taxon>Bacillati</taxon>
        <taxon>Bacillota</taxon>
        <taxon>Clostridia</taxon>
        <taxon>Eubacteriales</taxon>
        <taxon>Clostridiaceae</taxon>
        <taxon>Clostridium</taxon>
    </lineage>
</organism>
<proteinExistence type="predicted"/>
<feature type="transmembrane region" description="Helical" evidence="1">
    <location>
        <begin position="6"/>
        <end position="25"/>
    </location>
</feature>
<evidence type="ECO:0000313" key="3">
    <source>
        <dbReference type="Proteomes" id="UP000480039"/>
    </source>
</evidence>
<dbReference type="Proteomes" id="UP000480039">
    <property type="component" value="Unassembled WGS sequence"/>
</dbReference>
<evidence type="ECO:0000256" key="1">
    <source>
        <dbReference type="SAM" id="Phobius"/>
    </source>
</evidence>
<name>A0A846J3I5_CLOBO</name>
<dbReference type="EMBL" id="SWQE01000002">
    <property type="protein sequence ID" value="NFJ07830.1"/>
    <property type="molecule type" value="Genomic_DNA"/>
</dbReference>
<reference evidence="2 3" key="1">
    <citation type="submission" date="2019-04" db="EMBL/GenBank/DDBJ databases">
        <title>Genome sequencing of Clostridium botulinum Groups I-IV and Clostridium butyricum.</title>
        <authorList>
            <person name="Brunt J."/>
            <person name="Van Vliet A.H.M."/>
            <person name="Stringer S.C."/>
            <person name="Carter A.T."/>
            <person name="Peck M.W."/>
        </authorList>
    </citation>
    <scope>NUCLEOTIDE SEQUENCE [LARGE SCALE GENOMIC DNA]</scope>
    <source>
        <strain evidence="2 3">Colworth BL30</strain>
    </source>
</reference>
<protein>
    <submittedName>
        <fullName evidence="2">Uncharacterized protein</fullName>
    </submittedName>
</protein>
<sequence>MFNTSSFSIFNYGIFILIAIMVILMKQRFLLMEGITTS</sequence>
<accession>A0A846J3I5</accession>
<evidence type="ECO:0000313" key="2">
    <source>
        <dbReference type="EMBL" id="NFJ07830.1"/>
    </source>
</evidence>
<gene>
    <name evidence="2" type="ORF">FC871_04880</name>
</gene>